<reference evidence="1 2" key="1">
    <citation type="submission" date="2011-11" db="EMBL/GenBank/DDBJ databases">
        <title>Improved High-Quality Draft sequence of Beggiatoa alba B18lD.</title>
        <authorList>
            <consortium name="US DOE Joint Genome Institute"/>
            <person name="Lucas S."/>
            <person name="Han J."/>
            <person name="Lapidus A."/>
            <person name="Cheng J.-F."/>
            <person name="Goodwin L."/>
            <person name="Pitluck S."/>
            <person name="Peters L."/>
            <person name="Mikhailova N."/>
            <person name="Held B."/>
            <person name="Detter J.C."/>
            <person name="Han C."/>
            <person name="Tapia R."/>
            <person name="Land M."/>
            <person name="Hauser L."/>
            <person name="Kyrpides N."/>
            <person name="Ivanova N."/>
            <person name="Pagani I."/>
            <person name="Samuel K."/>
            <person name="Teske A."/>
            <person name="Mueller J."/>
            <person name="Woyke T."/>
        </authorList>
    </citation>
    <scope>NUCLEOTIDE SEQUENCE [LARGE SCALE GENOMIC DNA]</scope>
    <source>
        <strain evidence="1 2">B18LD</strain>
    </source>
</reference>
<dbReference type="Proteomes" id="UP000005744">
    <property type="component" value="Unassembled WGS sequence"/>
</dbReference>
<evidence type="ECO:0000313" key="1">
    <source>
        <dbReference type="EMBL" id="EIJ42058.1"/>
    </source>
</evidence>
<dbReference type="EMBL" id="JH600070">
    <property type="protein sequence ID" value="EIJ42058.1"/>
    <property type="molecule type" value="Genomic_DNA"/>
</dbReference>
<name>I3CEL5_9GAMM</name>
<proteinExistence type="predicted"/>
<dbReference type="HOGENOM" id="CLU_142894_0_0_6"/>
<dbReference type="eggNOG" id="ENOG50338BM">
    <property type="taxonomic scope" value="Bacteria"/>
</dbReference>
<sequence length="124" mass="14649">MLKEMLLTQQDTVDKRKRWFEDTYFDLFVWQDINTGEMTSFQLCYDRTGTERVISWERHRGFEHQRIDDGETSPHKNMTPVFTGISLSLPAALLSRFHLASQGIDVTVRQFITQKLEEYQSLTI</sequence>
<accession>I3CEL5</accession>
<keyword evidence="2" id="KW-1185">Reference proteome</keyword>
<evidence type="ECO:0000313" key="2">
    <source>
        <dbReference type="Proteomes" id="UP000005744"/>
    </source>
</evidence>
<gene>
    <name evidence="1" type="ORF">BegalDRAFT_1156</name>
</gene>
<protein>
    <submittedName>
        <fullName evidence="1">Uncharacterized protein</fullName>
    </submittedName>
</protein>
<organism evidence="1 2">
    <name type="scientific">Beggiatoa alba B18LD</name>
    <dbReference type="NCBI Taxonomy" id="395493"/>
    <lineage>
        <taxon>Bacteria</taxon>
        <taxon>Pseudomonadati</taxon>
        <taxon>Pseudomonadota</taxon>
        <taxon>Gammaproteobacteria</taxon>
        <taxon>Thiotrichales</taxon>
        <taxon>Thiotrichaceae</taxon>
        <taxon>Beggiatoa</taxon>
    </lineage>
</organism>
<dbReference type="STRING" id="395493.BegalDRAFT_1156"/>
<dbReference type="AlphaFoldDB" id="I3CEL5"/>